<dbReference type="GO" id="GO:0005886">
    <property type="term" value="C:plasma membrane"/>
    <property type="evidence" value="ECO:0007669"/>
    <property type="project" value="UniProtKB-SubCell"/>
</dbReference>
<evidence type="ECO:0000256" key="1">
    <source>
        <dbReference type="ARBA" id="ARBA00004651"/>
    </source>
</evidence>
<evidence type="ECO:0000256" key="2">
    <source>
        <dbReference type="ARBA" id="ARBA00007069"/>
    </source>
</evidence>
<evidence type="ECO:0000313" key="10">
    <source>
        <dbReference type="EMBL" id="OTA40247.1"/>
    </source>
</evidence>
<sequence length="195" mass="21289">MKRGGGWLRLHAALVYGFLYAPIFLLVILSFNSSRTSTVWKGFTLNWYVRLFQNRLLWEAVKNSLIIAAATAVIATALGTAAALALHRRHIPGRLWIEGLLYVPLVCPTSCWAWARWCCSRPWDLPRPGHDPGCTRGDLDLVRGPGAAGSAERHGRTPGGSGPRPGRHPVADPALRDPPLLMPAIVAAILLSFTL</sequence>
<keyword evidence="5 9" id="KW-0812">Transmembrane</keyword>
<dbReference type="InterPro" id="IPR051789">
    <property type="entry name" value="Bact_Polyamine_Transport"/>
</dbReference>
<evidence type="ECO:0000256" key="7">
    <source>
        <dbReference type="ARBA" id="ARBA00023136"/>
    </source>
</evidence>
<proteinExistence type="inferred from homology"/>
<comment type="caution">
    <text evidence="10">The sequence shown here is derived from an EMBL/GenBank/DDBJ whole genome shotgun (WGS) entry which is preliminary data.</text>
</comment>
<evidence type="ECO:0000256" key="9">
    <source>
        <dbReference type="SAM" id="Phobius"/>
    </source>
</evidence>
<keyword evidence="3" id="KW-0813">Transport</keyword>
<evidence type="ECO:0000256" key="8">
    <source>
        <dbReference type="SAM" id="MobiDB-lite"/>
    </source>
</evidence>
<organism evidence="10 11">
    <name type="scientific">Symbiobacterium thermophilum</name>
    <dbReference type="NCBI Taxonomy" id="2734"/>
    <lineage>
        <taxon>Bacteria</taxon>
        <taxon>Bacillati</taxon>
        <taxon>Bacillota</taxon>
        <taxon>Clostridia</taxon>
        <taxon>Eubacteriales</taxon>
        <taxon>Symbiobacteriaceae</taxon>
        <taxon>Symbiobacterium</taxon>
    </lineage>
</organism>
<feature type="transmembrane region" description="Helical" evidence="9">
    <location>
        <begin position="65"/>
        <end position="87"/>
    </location>
</feature>
<feature type="transmembrane region" description="Helical" evidence="9">
    <location>
        <begin position="12"/>
        <end position="31"/>
    </location>
</feature>
<name>A0A1Y2T3M9_SYMTR</name>
<dbReference type="PANTHER" id="PTHR43848:SF2">
    <property type="entry name" value="PUTRESCINE TRANSPORT SYSTEM PERMEASE PROTEIN POTI"/>
    <property type="match status" value="1"/>
</dbReference>
<dbReference type="AlphaFoldDB" id="A0A1Y2T3M9"/>
<evidence type="ECO:0000256" key="5">
    <source>
        <dbReference type="ARBA" id="ARBA00022692"/>
    </source>
</evidence>
<protein>
    <recommendedName>
        <fullName evidence="12">ABC transmembrane type-1 domain-containing protein</fullName>
    </recommendedName>
</protein>
<dbReference type="EMBL" id="LWLV01002273">
    <property type="protein sequence ID" value="OTA40247.1"/>
    <property type="molecule type" value="Genomic_DNA"/>
</dbReference>
<evidence type="ECO:0000256" key="3">
    <source>
        <dbReference type="ARBA" id="ARBA00022448"/>
    </source>
</evidence>
<evidence type="ECO:0000313" key="11">
    <source>
        <dbReference type="Proteomes" id="UP000194267"/>
    </source>
</evidence>
<keyword evidence="7 9" id="KW-0472">Membrane</keyword>
<dbReference type="Gene3D" id="1.10.3720.10">
    <property type="entry name" value="MetI-like"/>
    <property type="match status" value="1"/>
</dbReference>
<comment type="similarity">
    <text evidence="2">Belongs to the binding-protein-dependent transport system permease family. CysTW subfamily.</text>
</comment>
<dbReference type="PANTHER" id="PTHR43848">
    <property type="entry name" value="PUTRESCINE TRANSPORT SYSTEM PERMEASE PROTEIN POTI"/>
    <property type="match status" value="1"/>
</dbReference>
<evidence type="ECO:0008006" key="12">
    <source>
        <dbReference type="Google" id="ProtNLM"/>
    </source>
</evidence>
<keyword evidence="4" id="KW-1003">Cell membrane</keyword>
<accession>A0A1Y2T3M9</accession>
<feature type="non-terminal residue" evidence="10">
    <location>
        <position position="195"/>
    </location>
</feature>
<dbReference type="InterPro" id="IPR035906">
    <property type="entry name" value="MetI-like_sf"/>
</dbReference>
<reference evidence="11" key="1">
    <citation type="submission" date="2016-04" db="EMBL/GenBank/DDBJ databases">
        <authorList>
            <person name="Antunes L.P."/>
            <person name="Martins L.F."/>
            <person name="Pereira R.V."/>
            <person name="Thomas A.M."/>
            <person name="Barbosa D."/>
            <person name="Nascimento L."/>
            <person name="Silva G.M."/>
            <person name="Condomitti G.W."/>
            <person name="Digiampietri L.A."/>
            <person name="Lombardi K.C."/>
            <person name="Ramos P.L."/>
            <person name="Quaggio R.B."/>
            <person name="Oliveira J.C."/>
            <person name="Pascon R.C."/>
            <person name="Cruz J.B."/>
            <person name="Silva A.M."/>
            <person name="Setubal J.C."/>
        </authorList>
    </citation>
    <scope>NUCLEOTIDE SEQUENCE [LARGE SCALE GENOMIC DNA]</scope>
</reference>
<feature type="region of interest" description="Disordered" evidence="8">
    <location>
        <begin position="145"/>
        <end position="175"/>
    </location>
</feature>
<keyword evidence="6 9" id="KW-1133">Transmembrane helix</keyword>
<evidence type="ECO:0000256" key="6">
    <source>
        <dbReference type="ARBA" id="ARBA00022989"/>
    </source>
</evidence>
<comment type="subcellular location">
    <subcellularLocation>
        <location evidence="1">Cell membrane</location>
        <topology evidence="1">Multi-pass membrane protein</topology>
    </subcellularLocation>
</comment>
<evidence type="ECO:0000256" key="4">
    <source>
        <dbReference type="ARBA" id="ARBA00022475"/>
    </source>
</evidence>
<dbReference type="SUPFAM" id="SSF161098">
    <property type="entry name" value="MetI-like"/>
    <property type="match status" value="1"/>
</dbReference>
<gene>
    <name evidence="10" type="ORF">A6D92_20770</name>
</gene>
<dbReference type="Proteomes" id="UP000194267">
    <property type="component" value="Unassembled WGS sequence"/>
</dbReference>